<dbReference type="AlphaFoldDB" id="A0A4R4DBD5"/>
<keyword evidence="14" id="KW-0969">Cilium</keyword>
<dbReference type="Gene3D" id="3.30.300.30">
    <property type="match status" value="1"/>
</dbReference>
<evidence type="ECO:0000256" key="3">
    <source>
        <dbReference type="ARBA" id="ARBA00007971"/>
    </source>
</evidence>
<evidence type="ECO:0000256" key="1">
    <source>
        <dbReference type="ARBA" id="ARBA00004117"/>
    </source>
</evidence>
<evidence type="ECO:0000313" key="15">
    <source>
        <dbReference type="Proteomes" id="UP000295023"/>
    </source>
</evidence>
<keyword evidence="14" id="KW-0966">Cell projection</keyword>
<feature type="compositionally biased region" description="Polar residues" evidence="10">
    <location>
        <begin position="333"/>
        <end position="344"/>
    </location>
</feature>
<feature type="domain" description="Flagellar M-ring N-terminal" evidence="12">
    <location>
        <begin position="42"/>
        <end position="217"/>
    </location>
</feature>
<dbReference type="NCBIfam" id="TIGR00206">
    <property type="entry name" value="fliF"/>
    <property type="match status" value="1"/>
</dbReference>
<evidence type="ECO:0000259" key="12">
    <source>
        <dbReference type="Pfam" id="PF01514"/>
    </source>
</evidence>
<keyword evidence="15" id="KW-1185">Reference proteome</keyword>
<sequence>MQATLGNLSNVLRSLGPLRLALLGGTGLATLGLLAFLAFRVSEPPMGLLYGELDTRDAAQVVAALDRARVPYRIGRSGAEILAPDDQIPRLRLMLARDGLPSGGSVGYEVFDRQGGLTTTPFQQDINRLRALEGEIARTIRGLAGVAAARVHLVLPRREPFSRERGEAQASIVLQMRGVQRLDREGVQAVVQLVAAAVPGLKPQNVAIVDSRGELLARGGRALEGGLDSSLPQEEARRAQEARIARGVEEMLERALGPGHVRAEATLELNYERHQVTEERYDPDNQVPRSQQSVTESSRNGEPSSVTVANQLPGAPPAQPSGPQSQEQRQEETTNFEIGRTTKTTVREQPMVRRISVAVLVDGVREPPEAPGEAARYRERSPEELARITALVRGAIGFDEARGDRVEVVSLRFGDAAGERVAEAGAPGWLDLAMTPSMVTRLAESALLALVALAAVLVIGRPMVKRLAVEVLPKAAAAPALAGAPAAAAGVGVQAAGAALAAPGAEDSMVSMNMVEGQIRASSLQKVTELADRHPDETLAVIRRWLAPEDAQP</sequence>
<dbReference type="Pfam" id="PF01514">
    <property type="entry name" value="YscJ_FliF"/>
    <property type="match status" value="1"/>
</dbReference>
<keyword evidence="8 9" id="KW-0975">Bacterial flagellum</keyword>
<dbReference type="GO" id="GO:0005886">
    <property type="term" value="C:plasma membrane"/>
    <property type="evidence" value="ECO:0007669"/>
    <property type="project" value="UniProtKB-SubCell"/>
</dbReference>
<comment type="similarity">
    <text evidence="3 9">Belongs to the FliF family.</text>
</comment>
<feature type="domain" description="Flagellar M-ring C-terminal" evidence="13">
    <location>
        <begin position="252"/>
        <end position="413"/>
    </location>
</feature>
<evidence type="ECO:0000256" key="4">
    <source>
        <dbReference type="ARBA" id="ARBA00022475"/>
    </source>
</evidence>
<dbReference type="PANTHER" id="PTHR30046:SF0">
    <property type="entry name" value="FLAGELLAR M-RING PROTEIN"/>
    <property type="match status" value="1"/>
</dbReference>
<dbReference type="GO" id="GO:0071973">
    <property type="term" value="P:bacterial-type flagellum-dependent cell motility"/>
    <property type="evidence" value="ECO:0007669"/>
    <property type="project" value="InterPro"/>
</dbReference>
<dbReference type="Proteomes" id="UP000295023">
    <property type="component" value="Unassembled WGS sequence"/>
</dbReference>
<evidence type="ECO:0000313" key="14">
    <source>
        <dbReference type="EMBL" id="TCZ57980.1"/>
    </source>
</evidence>
<comment type="caution">
    <text evidence="14">The sequence shown here is derived from an EMBL/GenBank/DDBJ whole genome shotgun (WGS) entry which is preliminary data.</text>
</comment>
<accession>A0A4R4DBD5</accession>
<dbReference type="GO" id="GO:0009431">
    <property type="term" value="C:bacterial-type flagellum basal body, MS ring"/>
    <property type="evidence" value="ECO:0007669"/>
    <property type="project" value="InterPro"/>
</dbReference>
<keyword evidence="7 11" id="KW-0472">Membrane</keyword>
<keyword evidence="6 11" id="KW-1133">Transmembrane helix</keyword>
<comment type="function">
    <text evidence="9">The M ring may be actively involved in energy transduction.</text>
</comment>
<dbReference type="EMBL" id="SKBM01000017">
    <property type="protein sequence ID" value="TCZ57980.1"/>
    <property type="molecule type" value="Genomic_DNA"/>
</dbReference>
<feature type="region of interest" description="Disordered" evidence="10">
    <location>
        <begin position="277"/>
        <end position="349"/>
    </location>
</feature>
<evidence type="ECO:0000256" key="8">
    <source>
        <dbReference type="ARBA" id="ARBA00023143"/>
    </source>
</evidence>
<evidence type="ECO:0000256" key="6">
    <source>
        <dbReference type="ARBA" id="ARBA00022989"/>
    </source>
</evidence>
<dbReference type="InterPro" id="IPR043427">
    <property type="entry name" value="YscJ/FliF"/>
</dbReference>
<dbReference type="InterPro" id="IPR000067">
    <property type="entry name" value="FlgMring_FliF"/>
</dbReference>
<dbReference type="PRINTS" id="PR01009">
    <property type="entry name" value="FLGMRINGFLIF"/>
</dbReference>
<protein>
    <recommendedName>
        <fullName evidence="9">Flagellar M-ring protein</fullName>
    </recommendedName>
</protein>
<dbReference type="PIRSF" id="PIRSF004862">
    <property type="entry name" value="FliF"/>
    <property type="match status" value="1"/>
</dbReference>
<feature type="transmembrane region" description="Helical" evidence="11">
    <location>
        <begin position="20"/>
        <end position="39"/>
    </location>
</feature>
<comment type="subcellular location">
    <subcellularLocation>
        <location evidence="1 9">Bacterial flagellum basal body</location>
    </subcellularLocation>
    <subcellularLocation>
        <location evidence="2">Cell membrane</location>
        <topology evidence="2">Multi-pass membrane protein</topology>
    </subcellularLocation>
</comment>
<keyword evidence="4" id="KW-1003">Cell membrane</keyword>
<name>A0A4R4DBD5_9PROT</name>
<evidence type="ECO:0000256" key="10">
    <source>
        <dbReference type="SAM" id="MobiDB-lite"/>
    </source>
</evidence>
<reference evidence="14 15" key="1">
    <citation type="submission" date="2019-03" db="EMBL/GenBank/DDBJ databases">
        <title>Paracraurococcus aquatilis NE82 genome sequence.</title>
        <authorList>
            <person name="Zhao Y."/>
            <person name="Du Z."/>
        </authorList>
    </citation>
    <scope>NUCLEOTIDE SEQUENCE [LARGE SCALE GENOMIC DNA]</scope>
    <source>
        <strain evidence="14 15">NE82</strain>
    </source>
</reference>
<dbReference type="OrthoDB" id="9807026at2"/>
<evidence type="ECO:0000259" key="13">
    <source>
        <dbReference type="Pfam" id="PF08345"/>
    </source>
</evidence>
<dbReference type="GO" id="GO:0003774">
    <property type="term" value="F:cytoskeletal motor activity"/>
    <property type="evidence" value="ECO:0007669"/>
    <property type="project" value="InterPro"/>
</dbReference>
<organism evidence="14 15">
    <name type="scientific">Roseicella aquatilis</name>
    <dbReference type="NCBI Taxonomy" id="2527868"/>
    <lineage>
        <taxon>Bacteria</taxon>
        <taxon>Pseudomonadati</taxon>
        <taxon>Pseudomonadota</taxon>
        <taxon>Alphaproteobacteria</taxon>
        <taxon>Acetobacterales</taxon>
        <taxon>Roseomonadaceae</taxon>
        <taxon>Roseicella</taxon>
    </lineage>
</organism>
<keyword evidence="5 11" id="KW-0812">Transmembrane</keyword>
<evidence type="ECO:0000256" key="9">
    <source>
        <dbReference type="PIRNR" id="PIRNR004862"/>
    </source>
</evidence>
<dbReference type="InterPro" id="IPR045851">
    <property type="entry name" value="AMP-bd_C_sf"/>
</dbReference>
<dbReference type="PANTHER" id="PTHR30046">
    <property type="entry name" value="FLAGELLAR M-RING PROTEIN"/>
    <property type="match status" value="1"/>
</dbReference>
<evidence type="ECO:0000256" key="2">
    <source>
        <dbReference type="ARBA" id="ARBA00004651"/>
    </source>
</evidence>
<evidence type="ECO:0000256" key="11">
    <source>
        <dbReference type="SAM" id="Phobius"/>
    </source>
</evidence>
<gene>
    <name evidence="14" type="primary">fliF</name>
    <name evidence="14" type="ORF">EXY23_17520</name>
</gene>
<dbReference type="InterPro" id="IPR006182">
    <property type="entry name" value="FliF_N_dom"/>
</dbReference>
<evidence type="ECO:0000256" key="7">
    <source>
        <dbReference type="ARBA" id="ARBA00023136"/>
    </source>
</evidence>
<dbReference type="RefSeq" id="WP_132292268.1">
    <property type="nucleotide sequence ID" value="NZ_SKBM01000017.1"/>
</dbReference>
<feature type="compositionally biased region" description="Polar residues" evidence="10">
    <location>
        <begin position="287"/>
        <end position="310"/>
    </location>
</feature>
<proteinExistence type="inferred from homology"/>
<evidence type="ECO:0000256" key="5">
    <source>
        <dbReference type="ARBA" id="ARBA00022692"/>
    </source>
</evidence>
<dbReference type="InterPro" id="IPR013556">
    <property type="entry name" value="Flag_M-ring_C"/>
</dbReference>
<dbReference type="Pfam" id="PF08345">
    <property type="entry name" value="YscJ_FliF_C"/>
    <property type="match status" value="1"/>
</dbReference>
<keyword evidence="14" id="KW-0282">Flagellum</keyword>